<protein>
    <submittedName>
        <fullName evidence="1">Uncharacterized protein</fullName>
    </submittedName>
</protein>
<evidence type="ECO:0000313" key="1">
    <source>
        <dbReference type="EMBL" id="GLC30357.1"/>
    </source>
</evidence>
<keyword evidence="2" id="KW-1185">Reference proteome</keyword>
<proteinExistence type="predicted"/>
<dbReference type="Proteomes" id="UP001208567">
    <property type="component" value="Unassembled WGS sequence"/>
</dbReference>
<gene>
    <name evidence="1" type="ORF">bsdE14_17670</name>
</gene>
<organism evidence="1 2">
    <name type="scientific">Clostridium omnivorum</name>
    <dbReference type="NCBI Taxonomy" id="1604902"/>
    <lineage>
        <taxon>Bacteria</taxon>
        <taxon>Bacillati</taxon>
        <taxon>Bacillota</taxon>
        <taxon>Clostridia</taxon>
        <taxon>Eubacteriales</taxon>
        <taxon>Clostridiaceae</taxon>
        <taxon>Clostridium</taxon>
    </lineage>
</organism>
<dbReference type="EMBL" id="BRXR01000001">
    <property type="protein sequence ID" value="GLC30357.1"/>
    <property type="molecule type" value="Genomic_DNA"/>
</dbReference>
<comment type="caution">
    <text evidence="1">The sequence shown here is derived from an EMBL/GenBank/DDBJ whole genome shotgun (WGS) entry which is preliminary data.</text>
</comment>
<sequence>MYLEHLNNKKYIMFDILGNKYINYYENNSDIDIIMNLFKKVNINVRVFVDVSKEV</sequence>
<accession>A0ABQ5N554</accession>
<name>A0ABQ5N554_9CLOT</name>
<evidence type="ECO:0000313" key="2">
    <source>
        <dbReference type="Proteomes" id="UP001208567"/>
    </source>
</evidence>
<reference evidence="1 2" key="1">
    <citation type="journal article" date="2024" name="Int. J. Syst. Evol. Microbiol.">
        <title>Clostridium omnivorum sp. nov., isolated from anoxic soil under the treatment of reductive soil disinfestation.</title>
        <authorList>
            <person name="Ueki A."/>
            <person name="Tonouchi A."/>
            <person name="Kaku N."/>
            <person name="Honma S."/>
            <person name="Ueki K."/>
        </authorList>
    </citation>
    <scope>NUCLEOTIDE SEQUENCE [LARGE SCALE GENOMIC DNA]</scope>
    <source>
        <strain evidence="1 2">E14</strain>
    </source>
</reference>